<evidence type="ECO:0000313" key="10">
    <source>
        <dbReference type="Proteomes" id="UP000587991"/>
    </source>
</evidence>
<evidence type="ECO:0000256" key="1">
    <source>
        <dbReference type="ARBA" id="ARBA00004651"/>
    </source>
</evidence>
<comment type="subcellular location">
    <subcellularLocation>
        <location evidence="1 7">Cell membrane</location>
        <topology evidence="1 7">Multi-pass membrane protein</topology>
    </subcellularLocation>
</comment>
<sequence length="284" mass="31937">MQIDKPKLWRSLWCWLALAPFALIVLFPFAVMFFTAVKPPEEVFTYPARWLPSSFRWQNFADMWEAVQFGTALKNSLIISVLSTLIAIAVSVPAAYALARFPFRGKGFYRQFLLVTQMLSPILLVLGLFRLATMIPYGDGNLVDSHIGVIVSYAAFNIAFAVWMLSSYFATIPRDLEEAAWLEGCGRVRSVFKVFLPLAVPAMVVTAIFTFINAWNEFAVVYTLIRSDESKTLTVRITDLVAGRYSVEWHQVMAATLLATLPVSVLFAWLQRFLVKGLSLGAVK</sequence>
<evidence type="ECO:0000313" key="9">
    <source>
        <dbReference type="EMBL" id="NLR76797.1"/>
    </source>
</evidence>
<comment type="caution">
    <text evidence="9">The sequence shown here is derived from an EMBL/GenBank/DDBJ whole genome shotgun (WGS) entry which is preliminary data.</text>
</comment>
<dbReference type="PANTHER" id="PTHR32243:SF18">
    <property type="entry name" value="INNER MEMBRANE ABC TRANSPORTER PERMEASE PROTEIN YCJP"/>
    <property type="match status" value="1"/>
</dbReference>
<dbReference type="PANTHER" id="PTHR32243">
    <property type="entry name" value="MALTOSE TRANSPORT SYSTEM PERMEASE-RELATED"/>
    <property type="match status" value="1"/>
</dbReference>
<feature type="transmembrane region" description="Helical" evidence="7">
    <location>
        <begin position="77"/>
        <end position="99"/>
    </location>
</feature>
<gene>
    <name evidence="9" type="ORF">HF682_16640</name>
</gene>
<accession>A0A847SD78</accession>
<feature type="transmembrane region" description="Helical" evidence="7">
    <location>
        <begin position="12"/>
        <end position="37"/>
    </location>
</feature>
<dbReference type="Proteomes" id="UP000587991">
    <property type="component" value="Unassembled WGS sequence"/>
</dbReference>
<dbReference type="GO" id="GO:0005886">
    <property type="term" value="C:plasma membrane"/>
    <property type="evidence" value="ECO:0007669"/>
    <property type="project" value="UniProtKB-SubCell"/>
</dbReference>
<evidence type="ECO:0000256" key="4">
    <source>
        <dbReference type="ARBA" id="ARBA00022692"/>
    </source>
</evidence>
<proteinExistence type="inferred from homology"/>
<protein>
    <submittedName>
        <fullName evidence="9">Carbohydrate ABC transporter permease</fullName>
    </submittedName>
</protein>
<organism evidence="9 10">
    <name type="scientific">Leeia aquatica</name>
    <dbReference type="NCBI Taxonomy" id="2725557"/>
    <lineage>
        <taxon>Bacteria</taxon>
        <taxon>Pseudomonadati</taxon>
        <taxon>Pseudomonadota</taxon>
        <taxon>Betaproteobacteria</taxon>
        <taxon>Neisseriales</taxon>
        <taxon>Leeiaceae</taxon>
        <taxon>Leeia</taxon>
    </lineage>
</organism>
<dbReference type="InterPro" id="IPR000515">
    <property type="entry name" value="MetI-like"/>
</dbReference>
<dbReference type="AlphaFoldDB" id="A0A847SD78"/>
<evidence type="ECO:0000256" key="2">
    <source>
        <dbReference type="ARBA" id="ARBA00022448"/>
    </source>
</evidence>
<dbReference type="GO" id="GO:0055085">
    <property type="term" value="P:transmembrane transport"/>
    <property type="evidence" value="ECO:0007669"/>
    <property type="project" value="InterPro"/>
</dbReference>
<name>A0A847SD78_9NEIS</name>
<keyword evidence="6 7" id="KW-0472">Membrane</keyword>
<dbReference type="PROSITE" id="PS50928">
    <property type="entry name" value="ABC_TM1"/>
    <property type="match status" value="1"/>
</dbReference>
<dbReference type="CDD" id="cd06261">
    <property type="entry name" value="TM_PBP2"/>
    <property type="match status" value="1"/>
</dbReference>
<feature type="transmembrane region" description="Helical" evidence="7">
    <location>
        <begin position="147"/>
        <end position="170"/>
    </location>
</feature>
<dbReference type="InterPro" id="IPR035906">
    <property type="entry name" value="MetI-like_sf"/>
</dbReference>
<dbReference type="Pfam" id="PF00528">
    <property type="entry name" value="BPD_transp_1"/>
    <property type="match status" value="1"/>
</dbReference>
<comment type="similarity">
    <text evidence="7">Belongs to the binding-protein-dependent transport system permease family.</text>
</comment>
<keyword evidence="10" id="KW-1185">Reference proteome</keyword>
<dbReference type="SUPFAM" id="SSF161098">
    <property type="entry name" value="MetI-like"/>
    <property type="match status" value="1"/>
</dbReference>
<keyword evidence="4 7" id="KW-0812">Transmembrane</keyword>
<dbReference type="EMBL" id="JABAIM010000005">
    <property type="protein sequence ID" value="NLR76797.1"/>
    <property type="molecule type" value="Genomic_DNA"/>
</dbReference>
<feature type="transmembrane region" description="Helical" evidence="7">
    <location>
        <begin position="249"/>
        <end position="270"/>
    </location>
</feature>
<reference evidence="9 10" key="1">
    <citation type="submission" date="2020-04" db="EMBL/GenBank/DDBJ databases">
        <title>Draft genome of Leeia sp. IMCC25680.</title>
        <authorList>
            <person name="Song J."/>
            <person name="Cho J.-C."/>
        </authorList>
    </citation>
    <scope>NUCLEOTIDE SEQUENCE [LARGE SCALE GENOMIC DNA]</scope>
    <source>
        <strain evidence="9 10">IMCC25680</strain>
    </source>
</reference>
<evidence type="ECO:0000256" key="5">
    <source>
        <dbReference type="ARBA" id="ARBA00022989"/>
    </source>
</evidence>
<feature type="transmembrane region" description="Helical" evidence="7">
    <location>
        <begin position="191"/>
        <end position="212"/>
    </location>
</feature>
<evidence type="ECO:0000256" key="7">
    <source>
        <dbReference type="RuleBase" id="RU363032"/>
    </source>
</evidence>
<keyword evidence="3" id="KW-1003">Cell membrane</keyword>
<keyword evidence="2 7" id="KW-0813">Transport</keyword>
<keyword evidence="5 7" id="KW-1133">Transmembrane helix</keyword>
<dbReference type="InterPro" id="IPR050901">
    <property type="entry name" value="BP-dep_ABC_trans_perm"/>
</dbReference>
<evidence type="ECO:0000256" key="6">
    <source>
        <dbReference type="ARBA" id="ARBA00023136"/>
    </source>
</evidence>
<evidence type="ECO:0000259" key="8">
    <source>
        <dbReference type="PROSITE" id="PS50928"/>
    </source>
</evidence>
<evidence type="ECO:0000256" key="3">
    <source>
        <dbReference type="ARBA" id="ARBA00022475"/>
    </source>
</evidence>
<feature type="transmembrane region" description="Helical" evidence="7">
    <location>
        <begin position="111"/>
        <end position="135"/>
    </location>
</feature>
<feature type="domain" description="ABC transmembrane type-1" evidence="8">
    <location>
        <begin position="73"/>
        <end position="270"/>
    </location>
</feature>
<dbReference type="Gene3D" id="1.10.3720.10">
    <property type="entry name" value="MetI-like"/>
    <property type="match status" value="1"/>
</dbReference>